<gene>
    <name evidence="2" type="ORF">DCF15_02465</name>
</gene>
<dbReference type="Proteomes" id="UP000249794">
    <property type="component" value="Unassembled WGS sequence"/>
</dbReference>
<protein>
    <submittedName>
        <fullName evidence="2">Glycerol acyltransferase</fullName>
    </submittedName>
</protein>
<proteinExistence type="predicted"/>
<dbReference type="SMART" id="SM00563">
    <property type="entry name" value="PlsC"/>
    <property type="match status" value="1"/>
</dbReference>
<keyword evidence="2" id="KW-0808">Transferase</keyword>
<dbReference type="AlphaFoldDB" id="A0A2W4XRZ4"/>
<evidence type="ECO:0000313" key="2">
    <source>
        <dbReference type="EMBL" id="PZO60310.1"/>
    </source>
</evidence>
<reference evidence="2 3" key="2">
    <citation type="submission" date="2018-06" db="EMBL/GenBank/DDBJ databases">
        <title>Metagenomic assembly of (sub)arctic Cyanobacteria and their associated microbiome from non-axenic cultures.</title>
        <authorList>
            <person name="Baurain D."/>
        </authorList>
    </citation>
    <scope>NUCLEOTIDE SEQUENCE [LARGE SCALE GENOMIC DNA]</scope>
    <source>
        <strain evidence="2">ULC027bin1</strain>
    </source>
</reference>
<dbReference type="Pfam" id="PF01553">
    <property type="entry name" value="Acyltransferase"/>
    <property type="match status" value="1"/>
</dbReference>
<feature type="domain" description="Phospholipid/glycerol acyltransferase" evidence="1">
    <location>
        <begin position="36"/>
        <end position="179"/>
    </location>
</feature>
<organism evidence="2 3">
    <name type="scientific">Phormidesmis priestleyi</name>
    <dbReference type="NCBI Taxonomy" id="268141"/>
    <lineage>
        <taxon>Bacteria</taxon>
        <taxon>Bacillati</taxon>
        <taxon>Cyanobacteriota</taxon>
        <taxon>Cyanophyceae</taxon>
        <taxon>Leptolyngbyales</taxon>
        <taxon>Leptolyngbyaceae</taxon>
        <taxon>Phormidesmis</taxon>
    </lineage>
</organism>
<evidence type="ECO:0000259" key="1">
    <source>
        <dbReference type="SMART" id="SM00563"/>
    </source>
</evidence>
<keyword evidence="2" id="KW-0012">Acyltransferase</keyword>
<comment type="caution">
    <text evidence="2">The sequence shown here is derived from an EMBL/GenBank/DDBJ whole genome shotgun (WGS) entry which is preliminary data.</text>
</comment>
<name>A0A2W4XRZ4_9CYAN</name>
<dbReference type="SUPFAM" id="SSF69593">
    <property type="entry name" value="Glycerol-3-phosphate (1)-acyltransferase"/>
    <property type="match status" value="1"/>
</dbReference>
<dbReference type="GO" id="GO:0016746">
    <property type="term" value="F:acyltransferase activity"/>
    <property type="evidence" value="ECO:0007669"/>
    <property type="project" value="UniProtKB-KW"/>
</dbReference>
<dbReference type="InterPro" id="IPR002123">
    <property type="entry name" value="Plipid/glycerol_acylTrfase"/>
</dbReference>
<sequence>MPAVTAFKTNVTAIETHHVETLAQQYDDFAAGKTRLLIAFRHPNSNDPYMLSHLFWRALPQTARQMGLKLGTPHAHFIYDRGIPLWAGSYLSWIFSHLGGVPIQRGKLDLRALKTARSLLLNGQFPLAAAPEGGNNGHNEIVSPLEPGIAQLAFWCAEDLQAAKRDQAVVILPVGIQYRYIDPPWRQLEALIHELEVDSGLQKEGLADILKNSEWLEIGLPEQADLYRRLYRLAEHLLTLMEGYYHNFYGVSFEHSKLASCPNERLAERLKALMDKALQVGEQYFNLRPKGSLIDRCRKLEQAGWSRIFREDTISLTPVELGLADRVAEEANLRMWHMRLVESFVAVTGHYVKEHPSADRFAETTLLLRDMVGKIKGKTLSRPQLGQQRAILTVGEPIEVSRRLADYKGKRRGAIAALTQELQTAMEALIVTE</sequence>
<reference evidence="3" key="1">
    <citation type="submission" date="2018-04" db="EMBL/GenBank/DDBJ databases">
        <authorList>
            <person name="Cornet L."/>
        </authorList>
    </citation>
    <scope>NUCLEOTIDE SEQUENCE [LARGE SCALE GENOMIC DNA]</scope>
</reference>
<dbReference type="EMBL" id="QBMP01000012">
    <property type="protein sequence ID" value="PZO60310.1"/>
    <property type="molecule type" value="Genomic_DNA"/>
</dbReference>
<accession>A0A2W4XRZ4</accession>
<evidence type="ECO:0000313" key="3">
    <source>
        <dbReference type="Proteomes" id="UP000249794"/>
    </source>
</evidence>